<feature type="compositionally biased region" description="Basic and acidic residues" evidence="1">
    <location>
        <begin position="76"/>
        <end position="86"/>
    </location>
</feature>
<evidence type="ECO:0000313" key="2">
    <source>
        <dbReference type="EMBL" id="KAH0533931.1"/>
    </source>
</evidence>
<evidence type="ECO:0000256" key="1">
    <source>
        <dbReference type="SAM" id="MobiDB-lite"/>
    </source>
</evidence>
<dbReference type="AlphaFoldDB" id="A0A9P8I1E1"/>
<feature type="non-terminal residue" evidence="2">
    <location>
        <position position="1"/>
    </location>
</feature>
<sequence>AIGRARRYGQKKVVHIHRFLALKTIDVDVIQERTAKRLTAVGGGGGGEEEEEREEYDLKPEDEVDPDAPSLGSWMTRREKVMSDSE</sequence>
<dbReference type="SUPFAM" id="SSF52540">
    <property type="entry name" value="P-loop containing nucleoside triphosphate hydrolases"/>
    <property type="match status" value="1"/>
</dbReference>
<dbReference type="InterPro" id="IPR027417">
    <property type="entry name" value="P-loop_NTPase"/>
</dbReference>
<gene>
    <name evidence="2" type="ORF">GP486_008950</name>
</gene>
<feature type="region of interest" description="Disordered" evidence="1">
    <location>
        <begin position="37"/>
        <end position="86"/>
    </location>
</feature>
<dbReference type="Gene3D" id="3.40.50.300">
    <property type="entry name" value="P-loop containing nucleotide triphosphate hydrolases"/>
    <property type="match status" value="1"/>
</dbReference>
<organism evidence="2 3">
    <name type="scientific">Trichoglossum hirsutum</name>
    <dbReference type="NCBI Taxonomy" id="265104"/>
    <lineage>
        <taxon>Eukaryota</taxon>
        <taxon>Fungi</taxon>
        <taxon>Dikarya</taxon>
        <taxon>Ascomycota</taxon>
        <taxon>Pezizomycotina</taxon>
        <taxon>Geoglossomycetes</taxon>
        <taxon>Geoglossales</taxon>
        <taxon>Geoglossaceae</taxon>
        <taxon>Trichoglossum</taxon>
    </lineage>
</organism>
<protein>
    <submittedName>
        <fullName evidence="2">Uncharacterized protein</fullName>
    </submittedName>
</protein>
<reference evidence="2" key="1">
    <citation type="submission" date="2021-03" db="EMBL/GenBank/DDBJ databases">
        <title>Comparative genomics and phylogenomic investigation of the class Geoglossomycetes provide insights into ecological specialization and systematics.</title>
        <authorList>
            <person name="Melie T."/>
            <person name="Pirro S."/>
            <person name="Miller A.N."/>
            <person name="Quandt A."/>
        </authorList>
    </citation>
    <scope>NUCLEOTIDE SEQUENCE</scope>
    <source>
        <strain evidence="2">CAQ_001_2017</strain>
    </source>
</reference>
<name>A0A9P8I1E1_9PEZI</name>
<dbReference type="EMBL" id="JAGHQM010004596">
    <property type="protein sequence ID" value="KAH0533931.1"/>
    <property type="molecule type" value="Genomic_DNA"/>
</dbReference>
<proteinExistence type="predicted"/>
<dbReference type="Proteomes" id="UP000750711">
    <property type="component" value="Unassembled WGS sequence"/>
</dbReference>
<keyword evidence="3" id="KW-1185">Reference proteome</keyword>
<evidence type="ECO:0000313" key="3">
    <source>
        <dbReference type="Proteomes" id="UP000750711"/>
    </source>
</evidence>
<comment type="caution">
    <text evidence="2">The sequence shown here is derived from an EMBL/GenBank/DDBJ whole genome shotgun (WGS) entry which is preliminary data.</text>
</comment>
<accession>A0A9P8I1E1</accession>